<dbReference type="Proteomes" id="UP000765509">
    <property type="component" value="Unassembled WGS sequence"/>
</dbReference>
<evidence type="ECO:0000313" key="3">
    <source>
        <dbReference type="Proteomes" id="UP000765509"/>
    </source>
</evidence>
<name>A0A9Q3DNH0_9BASI</name>
<feature type="compositionally biased region" description="Basic residues" evidence="1">
    <location>
        <begin position="64"/>
        <end position="73"/>
    </location>
</feature>
<feature type="compositionally biased region" description="Basic and acidic residues" evidence="1">
    <location>
        <begin position="95"/>
        <end position="105"/>
    </location>
</feature>
<dbReference type="EMBL" id="AVOT02019068">
    <property type="protein sequence ID" value="MBW0506414.1"/>
    <property type="molecule type" value="Genomic_DNA"/>
</dbReference>
<feature type="region of interest" description="Disordered" evidence="1">
    <location>
        <begin position="1"/>
        <end position="105"/>
    </location>
</feature>
<evidence type="ECO:0000256" key="1">
    <source>
        <dbReference type="SAM" id="MobiDB-lite"/>
    </source>
</evidence>
<gene>
    <name evidence="2" type="ORF">O181_046129</name>
</gene>
<sequence>MESKRSRNKATIQDIEEKWSHSEHVLAPSGSEGVGKHNYPVDSKNSESRKSQAKSHHSSQFQKVSRRRRHLKGGNKTNFIQGKKEPDPMTQKLLDTVKEEHRNNK</sequence>
<proteinExistence type="predicted"/>
<dbReference type="AlphaFoldDB" id="A0A9Q3DNH0"/>
<accession>A0A9Q3DNH0</accession>
<comment type="caution">
    <text evidence="2">The sequence shown here is derived from an EMBL/GenBank/DDBJ whole genome shotgun (WGS) entry which is preliminary data.</text>
</comment>
<organism evidence="2 3">
    <name type="scientific">Austropuccinia psidii MF-1</name>
    <dbReference type="NCBI Taxonomy" id="1389203"/>
    <lineage>
        <taxon>Eukaryota</taxon>
        <taxon>Fungi</taxon>
        <taxon>Dikarya</taxon>
        <taxon>Basidiomycota</taxon>
        <taxon>Pucciniomycotina</taxon>
        <taxon>Pucciniomycetes</taxon>
        <taxon>Pucciniales</taxon>
        <taxon>Sphaerophragmiaceae</taxon>
        <taxon>Austropuccinia</taxon>
    </lineage>
</organism>
<keyword evidence="3" id="KW-1185">Reference proteome</keyword>
<evidence type="ECO:0000313" key="2">
    <source>
        <dbReference type="EMBL" id="MBW0506414.1"/>
    </source>
</evidence>
<reference evidence="2" key="1">
    <citation type="submission" date="2021-03" db="EMBL/GenBank/DDBJ databases">
        <title>Draft genome sequence of rust myrtle Austropuccinia psidii MF-1, a brazilian biotype.</title>
        <authorList>
            <person name="Quecine M.C."/>
            <person name="Pachon D.M.R."/>
            <person name="Bonatelli M.L."/>
            <person name="Correr F.H."/>
            <person name="Franceschini L.M."/>
            <person name="Leite T.F."/>
            <person name="Margarido G.R.A."/>
            <person name="Almeida C.A."/>
            <person name="Ferrarezi J.A."/>
            <person name="Labate C.A."/>
        </authorList>
    </citation>
    <scope>NUCLEOTIDE SEQUENCE</scope>
    <source>
        <strain evidence="2">MF-1</strain>
    </source>
</reference>
<protein>
    <submittedName>
        <fullName evidence="2">Uncharacterized protein</fullName>
    </submittedName>
</protein>
<feature type="compositionally biased region" description="Basic and acidic residues" evidence="1">
    <location>
        <begin position="15"/>
        <end position="24"/>
    </location>
</feature>